<evidence type="ECO:0000259" key="7">
    <source>
        <dbReference type="SMART" id="SM00563"/>
    </source>
</evidence>
<accession>A0ABN3V5D0</accession>
<keyword evidence="6" id="KW-1133">Transmembrane helix</keyword>
<keyword evidence="3" id="KW-0808">Transferase</keyword>
<dbReference type="PANTHER" id="PTHR10434">
    <property type="entry name" value="1-ACYL-SN-GLYCEROL-3-PHOSPHATE ACYLTRANSFERASE"/>
    <property type="match status" value="1"/>
</dbReference>
<organism evidence="8 9">
    <name type="scientific">Saccharopolyspora taberi</name>
    <dbReference type="NCBI Taxonomy" id="60895"/>
    <lineage>
        <taxon>Bacteria</taxon>
        <taxon>Bacillati</taxon>
        <taxon>Actinomycetota</taxon>
        <taxon>Actinomycetes</taxon>
        <taxon>Pseudonocardiales</taxon>
        <taxon>Pseudonocardiaceae</taxon>
        <taxon>Saccharopolyspora</taxon>
    </lineage>
</organism>
<evidence type="ECO:0000313" key="8">
    <source>
        <dbReference type="EMBL" id="GAA2778991.1"/>
    </source>
</evidence>
<proteinExistence type="predicted"/>
<evidence type="ECO:0000256" key="6">
    <source>
        <dbReference type="SAM" id="Phobius"/>
    </source>
</evidence>
<evidence type="ECO:0000256" key="5">
    <source>
        <dbReference type="ARBA" id="ARBA00023315"/>
    </source>
</evidence>
<dbReference type="SUPFAM" id="SSF69593">
    <property type="entry name" value="Glycerol-3-phosphate (1)-acyltransferase"/>
    <property type="match status" value="1"/>
</dbReference>
<feature type="domain" description="Phospholipid/glycerol acyltransferase" evidence="7">
    <location>
        <begin position="82"/>
        <end position="194"/>
    </location>
</feature>
<comment type="pathway">
    <text evidence="1">Lipid metabolism.</text>
</comment>
<keyword evidence="6" id="KW-0812">Transmembrane</keyword>
<dbReference type="Pfam" id="PF01553">
    <property type="entry name" value="Acyltransferase"/>
    <property type="match status" value="1"/>
</dbReference>
<evidence type="ECO:0000256" key="4">
    <source>
        <dbReference type="ARBA" id="ARBA00023098"/>
    </source>
</evidence>
<dbReference type="EMBL" id="BAAAUX010000005">
    <property type="protein sequence ID" value="GAA2778991.1"/>
    <property type="molecule type" value="Genomic_DNA"/>
</dbReference>
<name>A0ABN3V5D0_9PSEU</name>
<keyword evidence="4" id="KW-0443">Lipid metabolism</keyword>
<dbReference type="PANTHER" id="PTHR10434:SF64">
    <property type="entry name" value="1-ACYL-SN-GLYCEROL-3-PHOSPHATE ACYLTRANSFERASE-RELATED"/>
    <property type="match status" value="1"/>
</dbReference>
<protein>
    <submittedName>
        <fullName evidence="8">Lysophospholipid acyltransferase family protein</fullName>
    </submittedName>
</protein>
<keyword evidence="5 8" id="KW-0012">Acyltransferase</keyword>
<keyword evidence="9" id="KW-1185">Reference proteome</keyword>
<feature type="transmembrane region" description="Helical" evidence="6">
    <location>
        <begin position="23"/>
        <end position="47"/>
    </location>
</feature>
<dbReference type="CDD" id="cd07989">
    <property type="entry name" value="LPLAT_AGPAT-like"/>
    <property type="match status" value="1"/>
</dbReference>
<evidence type="ECO:0000313" key="9">
    <source>
        <dbReference type="Proteomes" id="UP001500979"/>
    </source>
</evidence>
<keyword evidence="6" id="KW-0472">Membrane</keyword>
<evidence type="ECO:0000256" key="1">
    <source>
        <dbReference type="ARBA" id="ARBA00005189"/>
    </source>
</evidence>
<sequence length="270" mass="28149">MPWSPCGPDCLPPRPERVAPSRVALRLGSASCVLVAGIGLAAVISVVPGRAGQRMIRKWFRALLRAFGVRLVVHGTPRTGGGLVVSNHVSWLDVVAMQAVCPMRLLAKTEVKSWPLIGALAGRAGTLYIDRDRLAGLPAAVGTIAAALREDAVVGAFPEGTTWCGSESGRYRPAVFQAAIDAGAPVRPIALRFRTEDGEATTAAAFVGEATLFESVLAVARLRGLVVELSLLPELDSAAIADRRVLARRAQAAVASATAGASPQRHALAA</sequence>
<dbReference type="Proteomes" id="UP001500979">
    <property type="component" value="Unassembled WGS sequence"/>
</dbReference>
<dbReference type="GO" id="GO:0016746">
    <property type="term" value="F:acyltransferase activity"/>
    <property type="evidence" value="ECO:0007669"/>
    <property type="project" value="UniProtKB-KW"/>
</dbReference>
<dbReference type="InterPro" id="IPR002123">
    <property type="entry name" value="Plipid/glycerol_acylTrfase"/>
</dbReference>
<dbReference type="SMART" id="SM00563">
    <property type="entry name" value="PlsC"/>
    <property type="match status" value="1"/>
</dbReference>
<reference evidence="8 9" key="1">
    <citation type="journal article" date="2019" name="Int. J. Syst. Evol. Microbiol.">
        <title>The Global Catalogue of Microorganisms (GCM) 10K type strain sequencing project: providing services to taxonomists for standard genome sequencing and annotation.</title>
        <authorList>
            <consortium name="The Broad Institute Genomics Platform"/>
            <consortium name="The Broad Institute Genome Sequencing Center for Infectious Disease"/>
            <person name="Wu L."/>
            <person name="Ma J."/>
        </authorList>
    </citation>
    <scope>NUCLEOTIDE SEQUENCE [LARGE SCALE GENOMIC DNA]</scope>
    <source>
        <strain evidence="8 9">JCM 9383</strain>
    </source>
</reference>
<evidence type="ECO:0000256" key="3">
    <source>
        <dbReference type="ARBA" id="ARBA00022679"/>
    </source>
</evidence>
<gene>
    <name evidence="8" type="ORF">GCM10010470_10700</name>
</gene>
<evidence type="ECO:0000256" key="2">
    <source>
        <dbReference type="ARBA" id="ARBA00022516"/>
    </source>
</evidence>
<comment type="caution">
    <text evidence="8">The sequence shown here is derived from an EMBL/GenBank/DDBJ whole genome shotgun (WGS) entry which is preliminary data.</text>
</comment>
<keyword evidence="2" id="KW-0444">Lipid biosynthesis</keyword>